<feature type="domain" description="O-antigen ligase-related" evidence="6">
    <location>
        <begin position="183"/>
        <end position="340"/>
    </location>
</feature>
<evidence type="ECO:0000256" key="2">
    <source>
        <dbReference type="ARBA" id="ARBA00022692"/>
    </source>
</evidence>
<proteinExistence type="predicted"/>
<name>A0A2N8KCE1_9BURK</name>
<keyword evidence="4 5" id="KW-0472">Membrane</keyword>
<evidence type="ECO:0000259" key="6">
    <source>
        <dbReference type="Pfam" id="PF04932"/>
    </source>
</evidence>
<evidence type="ECO:0000256" key="4">
    <source>
        <dbReference type="ARBA" id="ARBA00023136"/>
    </source>
</evidence>
<dbReference type="InterPro" id="IPR007016">
    <property type="entry name" value="O-antigen_ligase-rel_domated"/>
</dbReference>
<feature type="transmembrane region" description="Helical" evidence="5">
    <location>
        <begin position="59"/>
        <end position="77"/>
    </location>
</feature>
<evidence type="ECO:0000313" key="8">
    <source>
        <dbReference type="Proteomes" id="UP000235994"/>
    </source>
</evidence>
<sequence length="422" mass="45859">MVSLPLILTALLCAMPVAAMTVGGGSALFYAMALLCSLRCLSRPGGWRETLHSLRSYRIVIVAMSVPLCAIALSQYAHGLFHGPSLERGLRISIGLPVILGALLSIETARLRHAFWGIAAALWTSTATVLWLSLPAWNRPDTPQYNAVGYANLMMLWLFITLYGMHWPLLKRPRLEQCFKLLTVACGFAGVILTQTRTAWMAIPLFLFLGMWLFGHMQRPWRALGVLAASLAILVALGSTSQALRTRVAQGVHELQECHGAKATADTSVCIRLQLWRASVEMIEAEPLVGLGTPARFIPELQARVARGVVSPFVAQDFGEPHNDMLQMLSSYGLLGGLGLALLYCVPAGFFLRRLAAPNPAPLRAAATMGAALALGFAVFGLTELMFRSMQNVSLYVTLLAWFLALCRSESEAQGPAQSGRR</sequence>
<protein>
    <submittedName>
        <fullName evidence="7">O-antigen polymerase</fullName>
    </submittedName>
</protein>
<accession>A0A2N8KCE1</accession>
<feature type="transmembrane region" description="Helical" evidence="5">
    <location>
        <begin position="224"/>
        <end position="244"/>
    </location>
</feature>
<dbReference type="Pfam" id="PF04932">
    <property type="entry name" value="Wzy_C"/>
    <property type="match status" value="1"/>
</dbReference>
<comment type="caution">
    <text evidence="7">The sequence shown here is derived from an EMBL/GenBank/DDBJ whole genome shotgun (WGS) entry which is preliminary data.</text>
</comment>
<feature type="transmembrane region" description="Helical" evidence="5">
    <location>
        <begin position="177"/>
        <end position="193"/>
    </location>
</feature>
<dbReference type="AlphaFoldDB" id="A0A2N8KCE1"/>
<feature type="transmembrane region" description="Helical" evidence="5">
    <location>
        <begin position="145"/>
        <end position="165"/>
    </location>
</feature>
<evidence type="ECO:0000256" key="3">
    <source>
        <dbReference type="ARBA" id="ARBA00022989"/>
    </source>
</evidence>
<evidence type="ECO:0000313" key="7">
    <source>
        <dbReference type="EMBL" id="PND31126.1"/>
    </source>
</evidence>
<feature type="transmembrane region" description="Helical" evidence="5">
    <location>
        <begin position="364"/>
        <end position="383"/>
    </location>
</feature>
<dbReference type="RefSeq" id="WP_102775093.1">
    <property type="nucleotide sequence ID" value="NZ_POQS01000007.1"/>
</dbReference>
<keyword evidence="3 5" id="KW-1133">Transmembrane helix</keyword>
<dbReference type="InterPro" id="IPR051533">
    <property type="entry name" value="WaaL-like"/>
</dbReference>
<keyword evidence="2 5" id="KW-0812">Transmembrane</keyword>
<dbReference type="PANTHER" id="PTHR37422">
    <property type="entry name" value="TEICHURONIC ACID BIOSYNTHESIS PROTEIN TUAE"/>
    <property type="match status" value="1"/>
</dbReference>
<reference evidence="7 8" key="1">
    <citation type="submission" date="2018-01" db="EMBL/GenBank/DDBJ databases">
        <title>The draft genome of an aniline degradation strain ANB-1.</title>
        <authorList>
            <person name="Zhang L."/>
            <person name="Jiang J."/>
        </authorList>
    </citation>
    <scope>NUCLEOTIDE SEQUENCE [LARGE SCALE GENOMIC DNA]</scope>
    <source>
        <strain evidence="7 8">ANB-1</strain>
    </source>
</reference>
<dbReference type="PANTHER" id="PTHR37422:SF23">
    <property type="entry name" value="TEICHURONIC ACID BIOSYNTHESIS PROTEIN TUAE"/>
    <property type="match status" value="1"/>
</dbReference>
<feature type="transmembrane region" description="Helical" evidence="5">
    <location>
        <begin position="332"/>
        <end position="352"/>
    </location>
</feature>
<feature type="transmembrane region" description="Helical" evidence="5">
    <location>
        <begin position="89"/>
        <end position="106"/>
    </location>
</feature>
<evidence type="ECO:0000256" key="1">
    <source>
        <dbReference type="ARBA" id="ARBA00004141"/>
    </source>
</evidence>
<evidence type="ECO:0000256" key="5">
    <source>
        <dbReference type="SAM" id="Phobius"/>
    </source>
</evidence>
<dbReference type="EMBL" id="POQS01000007">
    <property type="protein sequence ID" value="PND31126.1"/>
    <property type="molecule type" value="Genomic_DNA"/>
</dbReference>
<organism evidence="7 8">
    <name type="scientific">Achromobacter pulmonis</name>
    <dbReference type="NCBI Taxonomy" id="1389932"/>
    <lineage>
        <taxon>Bacteria</taxon>
        <taxon>Pseudomonadati</taxon>
        <taxon>Pseudomonadota</taxon>
        <taxon>Betaproteobacteria</taxon>
        <taxon>Burkholderiales</taxon>
        <taxon>Alcaligenaceae</taxon>
        <taxon>Achromobacter</taxon>
    </lineage>
</organism>
<comment type="subcellular location">
    <subcellularLocation>
        <location evidence="1">Membrane</location>
        <topology evidence="1">Multi-pass membrane protein</topology>
    </subcellularLocation>
</comment>
<gene>
    <name evidence="7" type="ORF">C1I89_25065</name>
</gene>
<dbReference type="GO" id="GO:0016020">
    <property type="term" value="C:membrane"/>
    <property type="evidence" value="ECO:0007669"/>
    <property type="project" value="UniProtKB-SubCell"/>
</dbReference>
<feature type="transmembrane region" description="Helical" evidence="5">
    <location>
        <begin position="113"/>
        <end position="133"/>
    </location>
</feature>
<keyword evidence="8" id="KW-1185">Reference proteome</keyword>
<dbReference type="Proteomes" id="UP000235994">
    <property type="component" value="Unassembled WGS sequence"/>
</dbReference>